<protein>
    <submittedName>
        <fullName evidence="1">Beta-galactosidase subunit beta</fullName>
    </submittedName>
</protein>
<reference evidence="1 2" key="1">
    <citation type="journal article" date="2015" name="Nature">
        <title>rRNA introns, odd ribosomes, and small enigmatic genomes across a large radiation of phyla.</title>
        <authorList>
            <person name="Brown C.T."/>
            <person name="Hug L.A."/>
            <person name="Thomas B.C."/>
            <person name="Sharon I."/>
            <person name="Castelle C.J."/>
            <person name="Singh A."/>
            <person name="Wilkins M.J."/>
            <person name="Williams K.H."/>
            <person name="Banfield J.F."/>
        </authorList>
    </citation>
    <scope>NUCLEOTIDE SEQUENCE [LARGE SCALE GENOMIC DNA]</scope>
</reference>
<dbReference type="InterPro" id="IPR037012">
    <property type="entry name" value="NanQ/TabA/YiaL_sf"/>
</dbReference>
<name>A0A0G0MHC2_9BACT</name>
<sequence>MIFDYIKNMDKYKNLNPRFEKAFAFIQTADLENLPVGKHMIEGDDIYASVTKYKTKTEGYLEAHVKYIDIQLITKGIEQIGFFGLEDQEIRDHYDDEKDIAFYFGDCEHLILQPGLFAIFFPKDLHKPGISVYSPVEVKKIVVKVRV</sequence>
<evidence type="ECO:0000313" key="1">
    <source>
        <dbReference type="EMBL" id="KKR03454.1"/>
    </source>
</evidence>
<dbReference type="SUPFAM" id="SSF51197">
    <property type="entry name" value="Clavaminate synthase-like"/>
    <property type="match status" value="1"/>
</dbReference>
<dbReference type="EMBL" id="LBWG01000030">
    <property type="protein sequence ID" value="KKR03454.1"/>
    <property type="molecule type" value="Genomic_DNA"/>
</dbReference>
<dbReference type="Pfam" id="PF04074">
    <property type="entry name" value="DUF386"/>
    <property type="match status" value="1"/>
</dbReference>
<dbReference type="Gene3D" id="2.60.120.370">
    <property type="entry name" value="YhcH/YjgK/YiaL"/>
    <property type="match status" value="1"/>
</dbReference>
<accession>A0A0G0MHC2</accession>
<dbReference type="AlphaFoldDB" id="A0A0G0MHC2"/>
<organism evidence="1 2">
    <name type="scientific">Candidatus Uhrbacteria bacterium GW2011_GWF2_39_13</name>
    <dbReference type="NCBI Taxonomy" id="1618995"/>
    <lineage>
        <taxon>Bacteria</taxon>
        <taxon>Candidatus Uhriibacteriota</taxon>
    </lineage>
</organism>
<dbReference type="Proteomes" id="UP000033935">
    <property type="component" value="Unassembled WGS sequence"/>
</dbReference>
<comment type="caution">
    <text evidence="1">The sequence shown here is derived from an EMBL/GenBank/DDBJ whole genome shotgun (WGS) entry which is preliminary data.</text>
</comment>
<dbReference type="InterPro" id="IPR004375">
    <property type="entry name" value="NanQ/TabA/YiaL"/>
</dbReference>
<evidence type="ECO:0000313" key="2">
    <source>
        <dbReference type="Proteomes" id="UP000033935"/>
    </source>
</evidence>
<gene>
    <name evidence="1" type="ORF">UT30_C0030G0009</name>
</gene>
<dbReference type="PANTHER" id="PTHR34986">
    <property type="entry name" value="EVOLVED BETA-GALACTOSIDASE SUBUNIT BETA"/>
    <property type="match status" value="1"/>
</dbReference>
<proteinExistence type="predicted"/>
<dbReference type="NCBIfam" id="TIGR00022">
    <property type="entry name" value="YhcH/YjgK/YiaL family protein"/>
    <property type="match status" value="1"/>
</dbReference>
<dbReference type="GO" id="GO:0005829">
    <property type="term" value="C:cytosol"/>
    <property type="evidence" value="ECO:0007669"/>
    <property type="project" value="TreeGrafter"/>
</dbReference>
<dbReference type="PANTHER" id="PTHR34986:SF1">
    <property type="entry name" value="PROTEIN YIAL"/>
    <property type="match status" value="1"/>
</dbReference>